<dbReference type="SMART" id="SM00450">
    <property type="entry name" value="RHOD"/>
    <property type="match status" value="2"/>
</dbReference>
<keyword evidence="2" id="KW-0677">Repeat</keyword>
<keyword evidence="1 3" id="KW-0808">Transferase</keyword>
<sequence>MLHYRLSQAKRALGNKPGSVKATSLGLVRYHLSTPLEPRGLTRAASASAAKSPSASMEPVVTVDWLSERLNDLSVRVLDACWYMPVHQRNNHADHRAVRIPGARFFDIDGIAADPVTARGLPHMLPSEQGFAAAMDALGITNDTTVVLYDHLGIFSAPRAWWTFKVFGHDKVAVLQGGLPAWRAKGLPVETDNSPADEVMFAGSRACASPPAETQYRAVLDRSKVRTLEDMVANIKTRAEQVMDARSGGRFVGTEPEPRPGLRGGHIPGARSLPFPTLLESGAYKPPGQLEAAFRSAGLDPEGLIVGSCGSGLTACILALGLYQVNGKLAAVYDGSWMEYGARDDVPVSTLPEDP</sequence>
<evidence type="ECO:0000256" key="2">
    <source>
        <dbReference type="ARBA" id="ARBA00022737"/>
    </source>
</evidence>
<proteinExistence type="predicted"/>
<dbReference type="Proteomes" id="UP001165090">
    <property type="component" value="Unassembled WGS sequence"/>
</dbReference>
<protein>
    <recommendedName>
        <fullName evidence="3">Sulfurtransferase</fullName>
    </recommendedName>
</protein>
<keyword evidence="6" id="KW-1185">Reference proteome</keyword>
<dbReference type="Pfam" id="PF00581">
    <property type="entry name" value="Rhodanese"/>
    <property type="match status" value="2"/>
</dbReference>
<accession>A0ABQ5SIQ9</accession>
<gene>
    <name evidence="5" type="ORF">VaNZ11_014541</name>
</gene>
<organism evidence="5 6">
    <name type="scientific">Volvox africanus</name>
    <dbReference type="NCBI Taxonomy" id="51714"/>
    <lineage>
        <taxon>Eukaryota</taxon>
        <taxon>Viridiplantae</taxon>
        <taxon>Chlorophyta</taxon>
        <taxon>core chlorophytes</taxon>
        <taxon>Chlorophyceae</taxon>
        <taxon>CS clade</taxon>
        <taxon>Chlamydomonadales</taxon>
        <taxon>Volvocaceae</taxon>
        <taxon>Volvox</taxon>
    </lineage>
</organism>
<evidence type="ECO:0000256" key="3">
    <source>
        <dbReference type="RuleBase" id="RU000507"/>
    </source>
</evidence>
<dbReference type="InterPro" id="IPR001763">
    <property type="entry name" value="Rhodanese-like_dom"/>
</dbReference>
<evidence type="ECO:0000256" key="1">
    <source>
        <dbReference type="ARBA" id="ARBA00022679"/>
    </source>
</evidence>
<dbReference type="PROSITE" id="PS00683">
    <property type="entry name" value="RHODANESE_2"/>
    <property type="match status" value="1"/>
</dbReference>
<evidence type="ECO:0000313" key="5">
    <source>
        <dbReference type="EMBL" id="GLI69837.1"/>
    </source>
</evidence>
<dbReference type="InterPro" id="IPR001307">
    <property type="entry name" value="Thiosulphate_STrfase_CS"/>
</dbReference>
<dbReference type="PANTHER" id="PTHR11364:SF27">
    <property type="entry name" value="SULFURTRANSFERASE"/>
    <property type="match status" value="1"/>
</dbReference>
<evidence type="ECO:0000313" key="6">
    <source>
        <dbReference type="Proteomes" id="UP001165090"/>
    </source>
</evidence>
<evidence type="ECO:0000259" key="4">
    <source>
        <dbReference type="PROSITE" id="PS50206"/>
    </source>
</evidence>
<feature type="domain" description="Rhodanese" evidence="4">
    <location>
        <begin position="236"/>
        <end position="349"/>
    </location>
</feature>
<feature type="domain" description="Rhodanese" evidence="4">
    <location>
        <begin position="89"/>
        <end position="191"/>
    </location>
</feature>
<dbReference type="InterPro" id="IPR036873">
    <property type="entry name" value="Rhodanese-like_dom_sf"/>
</dbReference>
<dbReference type="EMBL" id="BSDZ01000089">
    <property type="protein sequence ID" value="GLI69837.1"/>
    <property type="molecule type" value="Genomic_DNA"/>
</dbReference>
<dbReference type="CDD" id="cd01449">
    <property type="entry name" value="TST_Repeat_2"/>
    <property type="match status" value="1"/>
</dbReference>
<name>A0ABQ5SIQ9_9CHLO</name>
<comment type="caution">
    <text evidence="5">The sequence shown here is derived from an EMBL/GenBank/DDBJ whole genome shotgun (WGS) entry which is preliminary data.</text>
</comment>
<dbReference type="InterPro" id="IPR045078">
    <property type="entry name" value="TST/MPST-like"/>
</dbReference>
<dbReference type="SUPFAM" id="SSF52821">
    <property type="entry name" value="Rhodanese/Cell cycle control phosphatase"/>
    <property type="match status" value="2"/>
</dbReference>
<dbReference type="PROSITE" id="PS50206">
    <property type="entry name" value="RHODANESE_3"/>
    <property type="match status" value="2"/>
</dbReference>
<dbReference type="Gene3D" id="3.40.250.10">
    <property type="entry name" value="Rhodanese-like domain"/>
    <property type="match status" value="2"/>
</dbReference>
<dbReference type="PANTHER" id="PTHR11364">
    <property type="entry name" value="THIOSULFATE SULFERTANSFERASE"/>
    <property type="match status" value="1"/>
</dbReference>
<dbReference type="CDD" id="cd01448">
    <property type="entry name" value="TST_Repeat_1"/>
    <property type="match status" value="1"/>
</dbReference>
<reference evidence="5 6" key="1">
    <citation type="journal article" date="2023" name="IScience">
        <title>Expanded male sex-determining region conserved during the evolution of homothallism in the green alga Volvox.</title>
        <authorList>
            <person name="Yamamoto K."/>
            <person name="Matsuzaki R."/>
            <person name="Mahakham W."/>
            <person name="Heman W."/>
            <person name="Sekimoto H."/>
            <person name="Kawachi M."/>
            <person name="Minakuchi Y."/>
            <person name="Toyoda A."/>
            <person name="Nozaki H."/>
        </authorList>
    </citation>
    <scope>NUCLEOTIDE SEQUENCE [LARGE SCALE GENOMIC DNA]</scope>
    <source>
        <strain evidence="5 6">NIES-4468</strain>
    </source>
</reference>